<evidence type="ECO:0000256" key="2">
    <source>
        <dbReference type="ARBA" id="ARBA00022857"/>
    </source>
</evidence>
<evidence type="ECO:0000313" key="8">
    <source>
        <dbReference type="EMBL" id="MBC5633195.1"/>
    </source>
</evidence>
<dbReference type="Gene3D" id="3.40.50.360">
    <property type="match status" value="1"/>
</dbReference>
<dbReference type="SUPFAM" id="SSF51430">
    <property type="entry name" value="NAD(P)-linked oxidoreductase"/>
    <property type="match status" value="1"/>
</dbReference>
<dbReference type="PROSITE" id="PS51257">
    <property type="entry name" value="PROKAR_LIPOPROTEIN"/>
    <property type="match status" value="1"/>
</dbReference>
<keyword evidence="3" id="KW-0560">Oxidoreductase</keyword>
<sequence>MKMMLSSLILLSGLSFATVACSPAEESVKTEEPVPSPDPEPTPEPQPGNGRTLVVYFSCTNTTKGIAESIVEITDGTLHRIVPEVPYTSEDLNYNNSSSRANREQNDPSARPAISGEIENFSNYDVIFLGYPIWWGKAPKIISTFLESHDFADKTIVPFCTSHSSGIGSSDTDLHELAKQAAWKQGQRFNGNESKETIKDWIESMNLNVNQNSNVGAFNLSKGENGKAPTVRLSSGYDMPIIGLGTYSLHGDVCVNSVKAALASGFRKIDTAHIYGNEEEVGQGVRESGIPREEIFVATKLYPNQFGNPEAAIAECLRKLDIGYIDLMLLHHPGTDDVKAYKAIEKYVAQGMIRSIGLSNYYIKEMTEFLPQVNMKPVLVQNEIHPYYQEKGIVEYMHGQGIVVEAWYPLGGRGHTAALLGDGTISRIATAHGKSSAQVILRWDLQRGVVVIPGSSNPDHIKENISIFDFELTAEEMEQIAALDRNEKHDWY</sequence>
<dbReference type="InterPro" id="IPR008254">
    <property type="entry name" value="Flavodoxin/NO_synth"/>
</dbReference>
<evidence type="ECO:0000259" key="6">
    <source>
        <dbReference type="Pfam" id="PF00248"/>
    </source>
</evidence>
<dbReference type="InterPro" id="IPR020471">
    <property type="entry name" value="AKR"/>
</dbReference>
<dbReference type="InterPro" id="IPR036812">
    <property type="entry name" value="NAD(P)_OxRdtase_dom_sf"/>
</dbReference>
<dbReference type="SUPFAM" id="SSF52218">
    <property type="entry name" value="Flavoproteins"/>
    <property type="match status" value="1"/>
</dbReference>
<keyword evidence="5" id="KW-0732">Signal</keyword>
<dbReference type="PROSITE" id="PS00062">
    <property type="entry name" value="ALDOKETO_REDUCTASE_2"/>
    <property type="match status" value="1"/>
</dbReference>
<protein>
    <submittedName>
        <fullName evidence="8">Aldo/keto reductase</fullName>
    </submittedName>
</protein>
<dbReference type="Pfam" id="PF12682">
    <property type="entry name" value="Flavodoxin_4"/>
    <property type="match status" value="1"/>
</dbReference>
<dbReference type="Pfam" id="PF00248">
    <property type="entry name" value="Aldo_ket_red"/>
    <property type="match status" value="1"/>
</dbReference>
<feature type="compositionally biased region" description="Pro residues" evidence="4">
    <location>
        <begin position="34"/>
        <end position="46"/>
    </location>
</feature>
<feature type="chain" id="PRO_5046618813" evidence="5">
    <location>
        <begin position="18"/>
        <end position="492"/>
    </location>
</feature>
<dbReference type="InterPro" id="IPR018170">
    <property type="entry name" value="Aldo/ket_reductase_CS"/>
</dbReference>
<dbReference type="PRINTS" id="PR00069">
    <property type="entry name" value="ALDKETRDTASE"/>
</dbReference>
<dbReference type="Proteomes" id="UP000651475">
    <property type="component" value="Unassembled WGS sequence"/>
</dbReference>
<name>A0ABR7DP48_9BACT</name>
<keyword evidence="2" id="KW-0521">NADP</keyword>
<dbReference type="Gene3D" id="3.20.20.100">
    <property type="entry name" value="NADP-dependent oxidoreductase domain"/>
    <property type="match status" value="1"/>
</dbReference>
<comment type="caution">
    <text evidence="8">The sequence shown here is derived from an EMBL/GenBank/DDBJ whole genome shotgun (WGS) entry which is preliminary data.</text>
</comment>
<proteinExistence type="inferred from homology"/>
<dbReference type="NCBIfam" id="NF005501">
    <property type="entry name" value="PRK07116.1"/>
    <property type="match status" value="1"/>
</dbReference>
<dbReference type="RefSeq" id="WP_186929937.1">
    <property type="nucleotide sequence ID" value="NZ_JACOOJ010000016.1"/>
</dbReference>
<accession>A0ABR7DP48</accession>
<evidence type="ECO:0000313" key="9">
    <source>
        <dbReference type="Proteomes" id="UP000651475"/>
    </source>
</evidence>
<dbReference type="InterPro" id="IPR029039">
    <property type="entry name" value="Flavoprotein-like_sf"/>
</dbReference>
<dbReference type="PANTHER" id="PTHR43827:SF3">
    <property type="entry name" value="NADP-DEPENDENT OXIDOREDUCTASE DOMAIN-CONTAINING PROTEIN"/>
    <property type="match status" value="1"/>
</dbReference>
<dbReference type="PANTHER" id="PTHR43827">
    <property type="entry name" value="2,5-DIKETO-D-GLUCONIC ACID REDUCTASE"/>
    <property type="match status" value="1"/>
</dbReference>
<dbReference type="InterPro" id="IPR023210">
    <property type="entry name" value="NADP_OxRdtase_dom"/>
</dbReference>
<reference evidence="8 9" key="1">
    <citation type="submission" date="2020-08" db="EMBL/GenBank/DDBJ databases">
        <title>Genome public.</title>
        <authorList>
            <person name="Liu C."/>
            <person name="Sun Q."/>
        </authorList>
    </citation>
    <scope>NUCLEOTIDE SEQUENCE [LARGE SCALE GENOMIC DNA]</scope>
    <source>
        <strain evidence="8 9">NSJ-79</strain>
    </source>
</reference>
<feature type="domain" description="NADP-dependent oxidoreductase" evidence="6">
    <location>
        <begin position="242"/>
        <end position="484"/>
    </location>
</feature>
<evidence type="ECO:0000256" key="5">
    <source>
        <dbReference type="SAM" id="SignalP"/>
    </source>
</evidence>
<organism evidence="8 9">
    <name type="scientific">Parabacteroides hominis</name>
    <dbReference type="NCBI Taxonomy" id="2763057"/>
    <lineage>
        <taxon>Bacteria</taxon>
        <taxon>Pseudomonadati</taxon>
        <taxon>Bacteroidota</taxon>
        <taxon>Bacteroidia</taxon>
        <taxon>Bacteroidales</taxon>
        <taxon>Tannerellaceae</taxon>
        <taxon>Parabacteroides</taxon>
    </lineage>
</organism>
<evidence type="ECO:0000256" key="4">
    <source>
        <dbReference type="SAM" id="MobiDB-lite"/>
    </source>
</evidence>
<feature type="domain" description="Flavodoxin-like" evidence="7">
    <location>
        <begin position="52"/>
        <end position="204"/>
    </location>
</feature>
<keyword evidence="9" id="KW-1185">Reference proteome</keyword>
<feature type="compositionally biased region" description="Polar residues" evidence="4">
    <location>
        <begin position="90"/>
        <end position="100"/>
    </location>
</feature>
<gene>
    <name evidence="8" type="ORF">H8S65_10495</name>
</gene>
<dbReference type="EMBL" id="JACOOJ010000016">
    <property type="protein sequence ID" value="MBC5633195.1"/>
    <property type="molecule type" value="Genomic_DNA"/>
</dbReference>
<evidence type="ECO:0000259" key="7">
    <source>
        <dbReference type="Pfam" id="PF12682"/>
    </source>
</evidence>
<dbReference type="CDD" id="cd19071">
    <property type="entry name" value="AKR_AKR1-5-like"/>
    <property type="match status" value="1"/>
</dbReference>
<feature type="signal peptide" evidence="5">
    <location>
        <begin position="1"/>
        <end position="17"/>
    </location>
</feature>
<feature type="region of interest" description="Disordered" evidence="4">
    <location>
        <begin position="89"/>
        <end position="110"/>
    </location>
</feature>
<feature type="region of interest" description="Disordered" evidence="4">
    <location>
        <begin position="27"/>
        <end position="51"/>
    </location>
</feature>
<evidence type="ECO:0000256" key="1">
    <source>
        <dbReference type="ARBA" id="ARBA00007905"/>
    </source>
</evidence>
<evidence type="ECO:0000256" key="3">
    <source>
        <dbReference type="ARBA" id="ARBA00023002"/>
    </source>
</evidence>
<comment type="similarity">
    <text evidence="1">Belongs to the aldo/keto reductase family.</text>
</comment>